<feature type="region of interest" description="Disordered" evidence="1">
    <location>
        <begin position="161"/>
        <end position="191"/>
    </location>
</feature>
<dbReference type="GO" id="GO:0043751">
    <property type="term" value="F:polyphosphate:AMP phosphotransferase activity"/>
    <property type="evidence" value="ECO:0007669"/>
    <property type="project" value="InterPro"/>
</dbReference>
<name>A0A1I1P5F1_9GAMM</name>
<dbReference type="PANTHER" id="PTHR34383">
    <property type="entry name" value="POLYPHOSPHATE:AMP PHOSPHOTRANSFERASE-RELATED"/>
    <property type="match status" value="1"/>
</dbReference>
<keyword evidence="3" id="KW-0808">Transferase</keyword>
<sequence length="506" mass="57880">MFEAVELGRELDKADFKAAEPALRTRLLQAQWALQREGVPLVIILAGAEAAGRAKVADRLDKWLDTRGMTTAAFWDETDEERQRPAHWRFWRRLPGRGEIALFFDGWYRRPLQGGTLGELEGADLERALHRNADLERTLAAEGTLVVKFWLHLTAEQQSRRLAKRRKKEQKASQAARRARRHAATALEAEPEAHYAALRETAEQTIRATDTGESPWYLIEAGDGRHRDLTLGQTLAAAMESTIEARAEQGAAGPAPVPHPAPEPAGKAPSLLDSVDLGERLAEADYREQLKARQRELHELAWAAWDAGRSLVAVFEGWDAAGKGSAIRRVIAAMDARLHRVISVAAPTDEEAAHHHLWRFWRQIPRDGYATLYDRSWYGRVLVERVEGFAAEADWRRAYAEINRFEEQLVEHGTVVAKFWLHISDEEQLRRFREREETPWKQHKITDEDWRNRERRDDYRRAVEEMVARTSTREAPWTLIPAEDKKVARIRVLDTLIQALKQALAD</sequence>
<dbReference type="Pfam" id="PF03976">
    <property type="entry name" value="PPK2"/>
    <property type="match status" value="2"/>
</dbReference>
<evidence type="ECO:0000256" key="1">
    <source>
        <dbReference type="SAM" id="MobiDB-lite"/>
    </source>
</evidence>
<dbReference type="SUPFAM" id="SSF52540">
    <property type="entry name" value="P-loop containing nucleoside triphosphate hydrolases"/>
    <property type="match status" value="2"/>
</dbReference>
<evidence type="ECO:0000313" key="3">
    <source>
        <dbReference type="EMBL" id="SFD04832.1"/>
    </source>
</evidence>
<keyword evidence="4" id="KW-1185">Reference proteome</keyword>
<dbReference type="Proteomes" id="UP000198611">
    <property type="component" value="Unassembled WGS sequence"/>
</dbReference>
<dbReference type="InterPro" id="IPR022488">
    <property type="entry name" value="PPK2-related"/>
</dbReference>
<dbReference type="EMBL" id="FOMJ01000001">
    <property type="protein sequence ID" value="SFD04832.1"/>
    <property type="molecule type" value="Genomic_DNA"/>
</dbReference>
<proteinExistence type="predicted"/>
<dbReference type="PANTHER" id="PTHR34383:SF3">
    <property type="entry name" value="POLYPHOSPHATE:AMP PHOSPHOTRANSFERASE"/>
    <property type="match status" value="1"/>
</dbReference>
<dbReference type="InterPro" id="IPR027417">
    <property type="entry name" value="P-loop_NTPase"/>
</dbReference>
<reference evidence="3 4" key="1">
    <citation type="submission" date="2016-10" db="EMBL/GenBank/DDBJ databases">
        <authorList>
            <person name="de Groot N.N."/>
        </authorList>
    </citation>
    <scope>NUCLEOTIDE SEQUENCE [LARGE SCALE GENOMIC DNA]</scope>
    <source>
        <strain evidence="3 4">HL3</strain>
    </source>
</reference>
<organism evidence="3 4">
    <name type="scientific">Thiohalospira halophila DSM 15071</name>
    <dbReference type="NCBI Taxonomy" id="1123397"/>
    <lineage>
        <taxon>Bacteria</taxon>
        <taxon>Pseudomonadati</taxon>
        <taxon>Pseudomonadota</taxon>
        <taxon>Gammaproteobacteria</taxon>
        <taxon>Thiohalospirales</taxon>
        <taxon>Thiohalospiraceae</taxon>
        <taxon>Thiohalospira</taxon>
    </lineage>
</organism>
<dbReference type="NCBIfam" id="TIGR03708">
    <property type="entry name" value="poly_P_AMP_trns"/>
    <property type="match status" value="1"/>
</dbReference>
<accession>A0A1I1P5F1</accession>
<dbReference type="RefSeq" id="WP_093427241.1">
    <property type="nucleotide sequence ID" value="NZ_FOMJ01000001.1"/>
</dbReference>
<feature type="domain" description="Polyphosphate kinase-2-related" evidence="2">
    <location>
        <begin position="11"/>
        <end position="242"/>
    </location>
</feature>
<gene>
    <name evidence="3" type="ORF">SAMN05660831_00598</name>
</gene>
<dbReference type="OrthoDB" id="9775224at2"/>
<dbReference type="GO" id="GO:0006797">
    <property type="term" value="P:polyphosphate metabolic process"/>
    <property type="evidence" value="ECO:0007669"/>
    <property type="project" value="InterPro"/>
</dbReference>
<dbReference type="AlphaFoldDB" id="A0A1I1P5F1"/>
<feature type="domain" description="Polyphosphate kinase-2-related" evidence="2">
    <location>
        <begin position="282"/>
        <end position="503"/>
    </location>
</feature>
<feature type="region of interest" description="Disordered" evidence="1">
    <location>
        <begin position="246"/>
        <end position="271"/>
    </location>
</feature>
<dbReference type="InterPro" id="IPR022489">
    <property type="entry name" value="PolyP_AMP_Tfrase"/>
</dbReference>
<protein>
    <submittedName>
        <fullName evidence="3">Polyphosphate:AMP phosphotransferase</fullName>
    </submittedName>
</protein>
<dbReference type="STRING" id="1123397.SAMN05660831_00598"/>
<evidence type="ECO:0000313" key="4">
    <source>
        <dbReference type="Proteomes" id="UP000198611"/>
    </source>
</evidence>
<dbReference type="Gene3D" id="3.40.50.300">
    <property type="entry name" value="P-loop containing nucleotide triphosphate hydrolases"/>
    <property type="match status" value="2"/>
</dbReference>
<evidence type="ECO:0000259" key="2">
    <source>
        <dbReference type="Pfam" id="PF03976"/>
    </source>
</evidence>